<dbReference type="CDD" id="cd06261">
    <property type="entry name" value="TM_PBP2"/>
    <property type="match status" value="1"/>
</dbReference>
<evidence type="ECO:0000256" key="8">
    <source>
        <dbReference type="ARBA" id="ARBA00023136"/>
    </source>
</evidence>
<sequence>MILRRRAEYLRVWERVMGNFDKKLERFWEVFIEHGGYVKVLTGLQNTVYIAVAGLAIGILIGTLIAIIRVSPKNNGLLKTLNSLCVFYVGLFRGTPIVVQLLVAYYVMLPMIGVNIPALQVCVLVFGLNSAAYVSEIMRSGILSVDPGQMEAGRALGLNYRVTMLKIVIPQAVKNIVPTLGNEFISLIKETSVVSFVGAADLYVAFNYIGSNNYEFMVPYLVMALIYIALVAVAALIIRQLERSLRKSDRRH</sequence>
<evidence type="ECO:0000313" key="12">
    <source>
        <dbReference type="Proteomes" id="UP000681526"/>
    </source>
</evidence>
<dbReference type="PROSITE" id="PS50928">
    <property type="entry name" value="ABC_TM1"/>
    <property type="match status" value="1"/>
</dbReference>
<evidence type="ECO:0000256" key="2">
    <source>
        <dbReference type="ARBA" id="ARBA00010072"/>
    </source>
</evidence>
<comment type="similarity">
    <text evidence="2">Belongs to the binding-protein-dependent transport system permease family. HisMQ subfamily.</text>
</comment>
<evidence type="ECO:0000313" key="11">
    <source>
        <dbReference type="EMBL" id="CAG5091768.1"/>
    </source>
</evidence>
<dbReference type="InterPro" id="IPR000515">
    <property type="entry name" value="MetI-like"/>
</dbReference>
<dbReference type="InterPro" id="IPR010065">
    <property type="entry name" value="AA_ABC_transptr_permease_3TM"/>
</dbReference>
<reference evidence="11 12" key="1">
    <citation type="submission" date="2021-04" db="EMBL/GenBank/DDBJ databases">
        <authorList>
            <person name="Rakotoarivonina H."/>
        </authorList>
    </citation>
    <scope>NUCLEOTIDE SEQUENCE [LARGE SCALE GENOMIC DNA]</scope>
    <source>
        <strain evidence="11 12">XE</strain>
    </source>
</reference>
<dbReference type="PANTHER" id="PTHR30614">
    <property type="entry name" value="MEMBRANE COMPONENT OF AMINO ACID ABC TRANSPORTER"/>
    <property type="match status" value="1"/>
</dbReference>
<feature type="transmembrane region" description="Helical" evidence="9">
    <location>
        <begin position="48"/>
        <end position="68"/>
    </location>
</feature>
<gene>
    <name evidence="11" type="primary">txxe 3466</name>
    <name evidence="11" type="ORF">TXXE_16325</name>
</gene>
<evidence type="ECO:0000256" key="4">
    <source>
        <dbReference type="ARBA" id="ARBA00022475"/>
    </source>
</evidence>
<accession>A0ABN7SBV4</accession>
<keyword evidence="5 9" id="KW-0812">Transmembrane</keyword>
<dbReference type="InterPro" id="IPR043429">
    <property type="entry name" value="ArtM/GltK/GlnP/TcyL/YhdX-like"/>
</dbReference>
<dbReference type="EMBL" id="CAJRAY010000083">
    <property type="protein sequence ID" value="CAG5091768.1"/>
    <property type="molecule type" value="Genomic_DNA"/>
</dbReference>
<keyword evidence="6" id="KW-0029">Amino-acid transport</keyword>
<keyword evidence="7 9" id="KW-1133">Transmembrane helix</keyword>
<protein>
    <submittedName>
        <fullName evidence="11">Polar amino acid ABC transporter, inner membrane subunit</fullName>
    </submittedName>
</protein>
<evidence type="ECO:0000256" key="3">
    <source>
        <dbReference type="ARBA" id="ARBA00022448"/>
    </source>
</evidence>
<feature type="domain" description="ABC transmembrane type-1" evidence="10">
    <location>
        <begin position="44"/>
        <end position="238"/>
    </location>
</feature>
<keyword evidence="3 9" id="KW-0813">Transport</keyword>
<dbReference type="InterPro" id="IPR035906">
    <property type="entry name" value="MetI-like_sf"/>
</dbReference>
<evidence type="ECO:0000256" key="7">
    <source>
        <dbReference type="ARBA" id="ARBA00022989"/>
    </source>
</evidence>
<dbReference type="NCBIfam" id="TIGR01726">
    <property type="entry name" value="HEQRo_perm_3TM"/>
    <property type="match status" value="1"/>
</dbReference>
<proteinExistence type="inferred from homology"/>
<feature type="transmembrane region" description="Helical" evidence="9">
    <location>
        <begin position="114"/>
        <end position="134"/>
    </location>
</feature>
<dbReference type="Pfam" id="PF00528">
    <property type="entry name" value="BPD_transp_1"/>
    <property type="match status" value="1"/>
</dbReference>
<evidence type="ECO:0000256" key="9">
    <source>
        <dbReference type="RuleBase" id="RU363032"/>
    </source>
</evidence>
<feature type="transmembrane region" description="Helical" evidence="9">
    <location>
        <begin position="80"/>
        <end position="108"/>
    </location>
</feature>
<organism evidence="11 12">
    <name type="scientific">Thermobacillus xylanilyticus</name>
    <dbReference type="NCBI Taxonomy" id="76633"/>
    <lineage>
        <taxon>Bacteria</taxon>
        <taxon>Bacillati</taxon>
        <taxon>Bacillota</taxon>
        <taxon>Bacilli</taxon>
        <taxon>Bacillales</taxon>
        <taxon>Paenibacillaceae</taxon>
        <taxon>Thermobacillus</taxon>
    </lineage>
</organism>
<evidence type="ECO:0000256" key="6">
    <source>
        <dbReference type="ARBA" id="ARBA00022970"/>
    </source>
</evidence>
<name>A0ABN7SBV4_THEXY</name>
<evidence type="ECO:0000256" key="5">
    <source>
        <dbReference type="ARBA" id="ARBA00022692"/>
    </source>
</evidence>
<keyword evidence="12" id="KW-1185">Reference proteome</keyword>
<evidence type="ECO:0000259" key="10">
    <source>
        <dbReference type="PROSITE" id="PS50928"/>
    </source>
</evidence>
<dbReference type="Proteomes" id="UP000681526">
    <property type="component" value="Unassembled WGS sequence"/>
</dbReference>
<comment type="caution">
    <text evidence="11">The sequence shown here is derived from an EMBL/GenBank/DDBJ whole genome shotgun (WGS) entry which is preliminary data.</text>
</comment>
<evidence type="ECO:0000256" key="1">
    <source>
        <dbReference type="ARBA" id="ARBA00004651"/>
    </source>
</evidence>
<dbReference type="PANTHER" id="PTHR30614:SF20">
    <property type="entry name" value="GLUTAMINE TRANSPORT SYSTEM PERMEASE PROTEIN GLNP"/>
    <property type="match status" value="1"/>
</dbReference>
<dbReference type="Gene3D" id="1.10.3720.10">
    <property type="entry name" value="MetI-like"/>
    <property type="match status" value="1"/>
</dbReference>
<dbReference type="SUPFAM" id="SSF161098">
    <property type="entry name" value="MetI-like"/>
    <property type="match status" value="1"/>
</dbReference>
<keyword evidence="8 9" id="KW-0472">Membrane</keyword>
<comment type="subcellular location">
    <subcellularLocation>
        <location evidence="1 9">Cell membrane</location>
        <topology evidence="1 9">Multi-pass membrane protein</topology>
    </subcellularLocation>
</comment>
<keyword evidence="4" id="KW-1003">Cell membrane</keyword>
<feature type="transmembrane region" description="Helical" evidence="9">
    <location>
        <begin position="216"/>
        <end position="238"/>
    </location>
</feature>